<dbReference type="Pfam" id="PF14598">
    <property type="entry name" value="PAS_11"/>
    <property type="match status" value="1"/>
</dbReference>
<dbReference type="SMART" id="SM00086">
    <property type="entry name" value="PAC"/>
    <property type="match status" value="1"/>
</dbReference>
<evidence type="ECO:0000313" key="6">
    <source>
        <dbReference type="Proteomes" id="UP000053240"/>
    </source>
</evidence>
<feature type="domain" description="PAS" evidence="3">
    <location>
        <begin position="150"/>
        <end position="195"/>
    </location>
</feature>
<keyword evidence="1" id="KW-0677">Repeat</keyword>
<evidence type="ECO:0000256" key="2">
    <source>
        <dbReference type="SAM" id="MobiDB-lite"/>
    </source>
</evidence>
<feature type="region of interest" description="Disordered" evidence="2">
    <location>
        <begin position="42"/>
        <end position="71"/>
    </location>
</feature>
<dbReference type="AlphaFoldDB" id="A0A194RBM2"/>
<evidence type="ECO:0000259" key="4">
    <source>
        <dbReference type="PROSITE" id="PS50888"/>
    </source>
</evidence>
<sequence>MTSPGSSNARLAMHSSITSQVGPEFAMAANVSPPQNFAVHASAHGAGNCTDSSSDSRSPEMPLAKASDRESRIIAEKHRRSQYKAEIESIHSLLNDIIPTQRKLDKTSILRLAADKLRNEHVFGDTIKCDHLETWSSAVLKYFDLFGGFMIAVTCRGRIFIVSPNIQEKLGYCDIDLLGQDIYKYVHNEDKDILRFHIYPPELQSGFDDNLLKQHHNFKIRFLRAGAKSDLPRYEQCHINGTHRRSDKATANGVQDKQIIRRQRVRHNRTFSSSGNDFVFIGMVHVLSNVRPVCLVSPTAYSEYKTRHLIDGRIVECDQSISLAAGYMTEEVTGTSAFIFMHKDDVRWVICVLRQMYDQSREYGESYYRLMTRSGHFIYMRTRGFLEIDPNTKKVQSFVCINRVISQEYGRKMMEEMKRKYSVIVDMENQSERVSCVDEAPVEHPKHLERIVMHLVEPPANENIDELKLVPPSKENIISAIKNSEKVVQETGIRFDTRKRKKSDPDDLEVLKRHS</sequence>
<feature type="domain" description="PAS" evidence="3">
    <location>
        <begin position="311"/>
        <end position="360"/>
    </location>
</feature>
<dbReference type="InterPro" id="IPR001610">
    <property type="entry name" value="PAC"/>
</dbReference>
<dbReference type="GO" id="GO:0046983">
    <property type="term" value="F:protein dimerization activity"/>
    <property type="evidence" value="ECO:0007669"/>
    <property type="project" value="InterPro"/>
</dbReference>
<dbReference type="OrthoDB" id="7788762at2759"/>
<dbReference type="Proteomes" id="UP000053240">
    <property type="component" value="Unassembled WGS sequence"/>
</dbReference>
<reference evidence="5 6" key="1">
    <citation type="journal article" date="2015" name="Nat. Commun.">
        <title>Outbred genome sequencing and CRISPR/Cas9 gene editing in butterflies.</title>
        <authorList>
            <person name="Li X."/>
            <person name="Fan D."/>
            <person name="Zhang W."/>
            <person name="Liu G."/>
            <person name="Zhang L."/>
            <person name="Zhao L."/>
            <person name="Fang X."/>
            <person name="Chen L."/>
            <person name="Dong Y."/>
            <person name="Chen Y."/>
            <person name="Ding Y."/>
            <person name="Zhao R."/>
            <person name="Feng M."/>
            <person name="Zhu Y."/>
            <person name="Feng Y."/>
            <person name="Jiang X."/>
            <person name="Zhu D."/>
            <person name="Xiang H."/>
            <person name="Feng X."/>
            <person name="Li S."/>
            <person name="Wang J."/>
            <person name="Zhang G."/>
            <person name="Kronforst M.R."/>
            <person name="Wang W."/>
        </authorList>
    </citation>
    <scope>NUCLEOTIDE SEQUENCE [LARGE SCALE GENOMIC DNA]</scope>
    <source>
        <strain evidence="5">Ya'a_city_454_Pm</strain>
        <tissue evidence="5">Whole body</tissue>
    </source>
</reference>
<evidence type="ECO:0000256" key="1">
    <source>
        <dbReference type="ARBA" id="ARBA00022737"/>
    </source>
</evidence>
<keyword evidence="6" id="KW-1185">Reference proteome</keyword>
<dbReference type="STRING" id="76193.A0A194RBM2"/>
<name>A0A194RBM2_PAPMA</name>
<dbReference type="InterPro" id="IPR000014">
    <property type="entry name" value="PAS"/>
</dbReference>
<dbReference type="EMBL" id="KQ460397">
    <property type="protein sequence ID" value="KPJ15233.1"/>
    <property type="molecule type" value="Genomic_DNA"/>
</dbReference>
<feature type="domain" description="BHLH" evidence="4">
    <location>
        <begin position="67"/>
        <end position="120"/>
    </location>
</feature>
<dbReference type="CDD" id="cd00130">
    <property type="entry name" value="PAS"/>
    <property type="match status" value="2"/>
</dbReference>
<dbReference type="KEGG" id="pmac:106710555"/>
<evidence type="ECO:0000313" key="5">
    <source>
        <dbReference type="EMBL" id="KPJ15233.1"/>
    </source>
</evidence>
<dbReference type="GO" id="GO:0045944">
    <property type="term" value="P:positive regulation of transcription by RNA polymerase II"/>
    <property type="evidence" value="ECO:0007669"/>
    <property type="project" value="UniProtKB-ARBA"/>
</dbReference>
<accession>A0A194RBM2</accession>
<dbReference type="Gene3D" id="4.10.280.10">
    <property type="entry name" value="Helix-loop-helix DNA-binding domain"/>
    <property type="match status" value="1"/>
</dbReference>
<dbReference type="SUPFAM" id="SSF47459">
    <property type="entry name" value="HLH, helix-loop-helix DNA-binding domain"/>
    <property type="match status" value="1"/>
</dbReference>
<dbReference type="PROSITE" id="PS50112">
    <property type="entry name" value="PAS"/>
    <property type="match status" value="2"/>
</dbReference>
<dbReference type="InterPro" id="IPR050933">
    <property type="entry name" value="Circadian_TF"/>
</dbReference>
<dbReference type="OMA" id="HVFGDTI"/>
<dbReference type="FunCoup" id="A0A194RBM2">
    <property type="interactions" value="11"/>
</dbReference>
<dbReference type="SUPFAM" id="SSF55785">
    <property type="entry name" value="PYP-like sensor domain (PAS domain)"/>
    <property type="match status" value="2"/>
</dbReference>
<dbReference type="InterPro" id="IPR011598">
    <property type="entry name" value="bHLH_dom"/>
</dbReference>
<organism evidence="5 6">
    <name type="scientific">Papilio machaon</name>
    <name type="common">Old World swallowtail butterfly</name>
    <dbReference type="NCBI Taxonomy" id="76193"/>
    <lineage>
        <taxon>Eukaryota</taxon>
        <taxon>Metazoa</taxon>
        <taxon>Ecdysozoa</taxon>
        <taxon>Arthropoda</taxon>
        <taxon>Hexapoda</taxon>
        <taxon>Insecta</taxon>
        <taxon>Pterygota</taxon>
        <taxon>Neoptera</taxon>
        <taxon>Endopterygota</taxon>
        <taxon>Lepidoptera</taxon>
        <taxon>Glossata</taxon>
        <taxon>Ditrysia</taxon>
        <taxon>Papilionoidea</taxon>
        <taxon>Papilionidae</taxon>
        <taxon>Papilioninae</taxon>
        <taxon>Papilio</taxon>
    </lineage>
</organism>
<evidence type="ECO:0000259" key="3">
    <source>
        <dbReference type="PROSITE" id="PS50112"/>
    </source>
</evidence>
<dbReference type="PANTHER" id="PTHR23042">
    <property type="entry name" value="CIRCADIAN PROTEIN CLOCK/ARNT/BMAL/PAS"/>
    <property type="match status" value="1"/>
</dbReference>
<dbReference type="Gene3D" id="3.30.450.20">
    <property type="entry name" value="PAS domain"/>
    <property type="match status" value="2"/>
</dbReference>
<proteinExistence type="predicted"/>
<gene>
    <name evidence="5" type="ORF">RR48_09260</name>
</gene>
<dbReference type="InterPro" id="IPR036638">
    <property type="entry name" value="HLH_DNA-bd_sf"/>
</dbReference>
<protein>
    <submittedName>
        <fullName evidence="5">Circadian locomoter output cycles protein kaput</fullName>
    </submittedName>
</protein>
<dbReference type="InterPro" id="IPR035965">
    <property type="entry name" value="PAS-like_dom_sf"/>
</dbReference>
<dbReference type="PROSITE" id="PS50888">
    <property type="entry name" value="BHLH"/>
    <property type="match status" value="1"/>
</dbReference>
<dbReference type="InParanoid" id="A0A194RBM2"/>